<evidence type="ECO:0000256" key="7">
    <source>
        <dbReference type="ARBA" id="ARBA00022840"/>
    </source>
</evidence>
<evidence type="ECO:0000256" key="9">
    <source>
        <dbReference type="ARBA" id="ARBA00064003"/>
    </source>
</evidence>
<dbReference type="CDD" id="cd16922">
    <property type="entry name" value="HATPase_EvgS-ArcB-TorS-like"/>
    <property type="match status" value="1"/>
</dbReference>
<feature type="domain" description="Response regulatory" evidence="15">
    <location>
        <begin position="1675"/>
        <end position="1783"/>
    </location>
</feature>
<name>A0A518D937_9BACT</name>
<dbReference type="RefSeq" id="WP_145282434.1">
    <property type="nucleotide sequence ID" value="NZ_CP036291.1"/>
</dbReference>
<dbReference type="SUPFAM" id="SSF56112">
    <property type="entry name" value="Protein kinase-like (PK-like)"/>
    <property type="match status" value="1"/>
</dbReference>
<evidence type="ECO:0000259" key="15">
    <source>
        <dbReference type="PROSITE" id="PS50110"/>
    </source>
</evidence>
<dbReference type="Pfam" id="PF00069">
    <property type="entry name" value="Pkinase"/>
    <property type="match status" value="1"/>
</dbReference>
<evidence type="ECO:0000313" key="16">
    <source>
        <dbReference type="EMBL" id="QDU87991.1"/>
    </source>
</evidence>
<evidence type="ECO:0000256" key="10">
    <source>
        <dbReference type="ARBA" id="ARBA00068150"/>
    </source>
</evidence>
<dbReference type="PROSITE" id="PS00675">
    <property type="entry name" value="SIGMA54_INTERACT_1"/>
    <property type="match status" value="1"/>
</dbReference>
<dbReference type="Proteomes" id="UP000317429">
    <property type="component" value="Chromosome"/>
</dbReference>
<dbReference type="SMART" id="SM00065">
    <property type="entry name" value="GAF"/>
    <property type="match status" value="1"/>
</dbReference>
<feature type="domain" description="Protein kinase" evidence="13">
    <location>
        <begin position="28"/>
        <end position="287"/>
    </location>
</feature>
<feature type="domain" description="Response regulatory" evidence="15">
    <location>
        <begin position="1806"/>
        <end position="1925"/>
    </location>
</feature>
<evidence type="ECO:0000256" key="1">
    <source>
        <dbReference type="ARBA" id="ARBA00000085"/>
    </source>
</evidence>
<dbReference type="Pfam" id="PF00072">
    <property type="entry name" value="Response_reg"/>
    <property type="match status" value="1"/>
</dbReference>
<dbReference type="InterPro" id="IPR011006">
    <property type="entry name" value="CheY-like_superfamily"/>
</dbReference>
<dbReference type="CDD" id="cd17546">
    <property type="entry name" value="REC_hyHK_CKI1_RcsC-like"/>
    <property type="match status" value="1"/>
</dbReference>
<feature type="region of interest" description="Disordered" evidence="12">
    <location>
        <begin position="1"/>
        <end position="20"/>
    </location>
</feature>
<feature type="modified residue" description="4-aspartylphosphate" evidence="11">
    <location>
        <position position="1716"/>
    </location>
</feature>
<keyword evidence="3 11" id="KW-0597">Phosphoprotein</keyword>
<dbReference type="Gene3D" id="3.40.50.300">
    <property type="entry name" value="P-loop containing nucleotide triphosphate hydrolases"/>
    <property type="match status" value="1"/>
</dbReference>
<comment type="catalytic activity">
    <reaction evidence="1">
        <text>ATP + protein L-histidine = ADP + protein N-phospho-L-histidine.</text>
        <dbReference type="EC" id="2.7.13.3"/>
    </reaction>
</comment>
<dbReference type="CDD" id="cd14014">
    <property type="entry name" value="STKc_PknB_like"/>
    <property type="match status" value="1"/>
</dbReference>
<dbReference type="Gene3D" id="1.10.287.130">
    <property type="match status" value="1"/>
</dbReference>
<dbReference type="CDD" id="cd00082">
    <property type="entry name" value="HisKA"/>
    <property type="match status" value="1"/>
</dbReference>
<keyword evidence="7" id="KW-0067">ATP-binding</keyword>
<dbReference type="PANTHER" id="PTHR45339:SF5">
    <property type="entry name" value="HISTIDINE KINASE"/>
    <property type="match status" value="1"/>
</dbReference>
<dbReference type="SUPFAM" id="SSF55874">
    <property type="entry name" value="ATPase domain of HSP90 chaperone/DNA topoisomerase II/histidine kinase"/>
    <property type="match status" value="1"/>
</dbReference>
<dbReference type="SUPFAM" id="SSF55781">
    <property type="entry name" value="GAF domain-like"/>
    <property type="match status" value="1"/>
</dbReference>
<proteinExistence type="predicted"/>
<dbReference type="SUPFAM" id="SSF52540">
    <property type="entry name" value="P-loop containing nucleoside triphosphate hydrolases"/>
    <property type="match status" value="1"/>
</dbReference>
<keyword evidence="5" id="KW-0547">Nucleotide-binding</keyword>
<dbReference type="Gene3D" id="1.10.510.10">
    <property type="entry name" value="Transferase(Phosphotransferase) domain 1"/>
    <property type="match status" value="1"/>
</dbReference>
<dbReference type="KEGG" id="pnd:Pla175_13600"/>
<dbReference type="GO" id="GO:0005524">
    <property type="term" value="F:ATP binding"/>
    <property type="evidence" value="ECO:0007669"/>
    <property type="project" value="UniProtKB-KW"/>
</dbReference>
<keyword evidence="8" id="KW-0902">Two-component regulatory system</keyword>
<feature type="compositionally biased region" description="Pro residues" evidence="12">
    <location>
        <begin position="1"/>
        <end position="10"/>
    </location>
</feature>
<dbReference type="Gene3D" id="3.30.450.40">
    <property type="match status" value="1"/>
</dbReference>
<feature type="modified residue" description="4-aspartylphosphate" evidence="11">
    <location>
        <position position="1855"/>
    </location>
</feature>
<reference evidence="16 17" key="1">
    <citation type="submission" date="2019-02" db="EMBL/GenBank/DDBJ databases">
        <title>Deep-cultivation of Planctomycetes and their phenomic and genomic characterization uncovers novel biology.</title>
        <authorList>
            <person name="Wiegand S."/>
            <person name="Jogler M."/>
            <person name="Boedeker C."/>
            <person name="Pinto D."/>
            <person name="Vollmers J."/>
            <person name="Rivas-Marin E."/>
            <person name="Kohn T."/>
            <person name="Peeters S.H."/>
            <person name="Heuer A."/>
            <person name="Rast P."/>
            <person name="Oberbeckmann S."/>
            <person name="Bunk B."/>
            <person name="Jeske O."/>
            <person name="Meyerdierks A."/>
            <person name="Storesund J.E."/>
            <person name="Kallscheuer N."/>
            <person name="Luecker S."/>
            <person name="Lage O.M."/>
            <person name="Pohl T."/>
            <person name="Merkel B.J."/>
            <person name="Hornburger P."/>
            <person name="Mueller R.-W."/>
            <person name="Bruemmer F."/>
            <person name="Labrenz M."/>
            <person name="Spormann A.M."/>
            <person name="Op den Camp H."/>
            <person name="Overmann J."/>
            <person name="Amann R."/>
            <person name="Jetten M.S.M."/>
            <person name="Mascher T."/>
            <person name="Medema M.H."/>
            <person name="Devos D.P."/>
            <person name="Kaster A.-K."/>
            <person name="Ovreas L."/>
            <person name="Rohde M."/>
            <person name="Galperin M.Y."/>
            <person name="Jogler C."/>
        </authorList>
    </citation>
    <scope>NUCLEOTIDE SEQUENCE [LARGE SCALE GENOMIC DNA]</scope>
    <source>
        <strain evidence="16 17">Pla175</strain>
    </source>
</reference>
<dbReference type="SMART" id="SM00448">
    <property type="entry name" value="REC"/>
    <property type="match status" value="2"/>
</dbReference>
<dbReference type="SMART" id="SM00387">
    <property type="entry name" value="HATPase_c"/>
    <property type="match status" value="1"/>
</dbReference>
<dbReference type="InterPro" id="IPR036097">
    <property type="entry name" value="HisK_dim/P_sf"/>
</dbReference>
<dbReference type="SUPFAM" id="SSF47384">
    <property type="entry name" value="Homodimeric domain of signal transducing histidine kinase"/>
    <property type="match status" value="1"/>
</dbReference>
<dbReference type="PROSITE" id="PS50110">
    <property type="entry name" value="RESPONSE_REGULATORY"/>
    <property type="match status" value="2"/>
</dbReference>
<dbReference type="Pfam" id="PF00512">
    <property type="entry name" value="HisKA"/>
    <property type="match status" value="1"/>
</dbReference>
<evidence type="ECO:0000256" key="12">
    <source>
        <dbReference type="SAM" id="MobiDB-lite"/>
    </source>
</evidence>
<dbReference type="PRINTS" id="PR00344">
    <property type="entry name" value="BCTRLSENSOR"/>
</dbReference>
<dbReference type="PROSITE" id="PS50109">
    <property type="entry name" value="HIS_KIN"/>
    <property type="match status" value="1"/>
</dbReference>
<evidence type="ECO:0000256" key="3">
    <source>
        <dbReference type="ARBA" id="ARBA00022553"/>
    </source>
</evidence>
<dbReference type="FunFam" id="1.10.287.130:FF:000002">
    <property type="entry name" value="Two-component osmosensing histidine kinase"/>
    <property type="match status" value="1"/>
</dbReference>
<dbReference type="SUPFAM" id="SSF52172">
    <property type="entry name" value="CheY-like"/>
    <property type="match status" value="2"/>
</dbReference>
<dbReference type="InterPro" id="IPR003594">
    <property type="entry name" value="HATPase_dom"/>
</dbReference>
<dbReference type="InterPro" id="IPR011009">
    <property type="entry name" value="Kinase-like_dom_sf"/>
</dbReference>
<dbReference type="EMBL" id="CP036291">
    <property type="protein sequence ID" value="QDU87991.1"/>
    <property type="molecule type" value="Genomic_DNA"/>
</dbReference>
<dbReference type="InterPro" id="IPR004358">
    <property type="entry name" value="Sig_transdc_His_kin-like_C"/>
</dbReference>
<keyword evidence="17" id="KW-1185">Reference proteome</keyword>
<evidence type="ECO:0000256" key="4">
    <source>
        <dbReference type="ARBA" id="ARBA00022679"/>
    </source>
</evidence>
<dbReference type="InterPro" id="IPR011990">
    <property type="entry name" value="TPR-like_helical_dom_sf"/>
</dbReference>
<evidence type="ECO:0000256" key="5">
    <source>
        <dbReference type="ARBA" id="ARBA00022741"/>
    </source>
</evidence>
<accession>A0A518D937</accession>
<dbReference type="InterPro" id="IPR029016">
    <property type="entry name" value="GAF-like_dom_sf"/>
</dbReference>
<evidence type="ECO:0000256" key="2">
    <source>
        <dbReference type="ARBA" id="ARBA00012438"/>
    </source>
</evidence>
<dbReference type="InterPro" id="IPR000719">
    <property type="entry name" value="Prot_kinase_dom"/>
</dbReference>
<dbReference type="SMART" id="SM00220">
    <property type="entry name" value="S_TKc"/>
    <property type="match status" value="1"/>
</dbReference>
<dbReference type="InterPro" id="IPR005467">
    <property type="entry name" value="His_kinase_dom"/>
</dbReference>
<dbReference type="EC" id="2.7.13.3" evidence="2"/>
<dbReference type="InterPro" id="IPR003018">
    <property type="entry name" value="GAF"/>
</dbReference>
<evidence type="ECO:0000259" key="14">
    <source>
        <dbReference type="PROSITE" id="PS50109"/>
    </source>
</evidence>
<dbReference type="Gene3D" id="3.40.50.2300">
    <property type="match status" value="2"/>
</dbReference>
<protein>
    <recommendedName>
        <fullName evidence="10">Sensory/regulatory protein RpfC</fullName>
        <ecNumber evidence="2">2.7.13.3</ecNumber>
    </recommendedName>
</protein>
<comment type="subunit">
    <text evidence="9">At low DSF concentrations, interacts with RpfF.</text>
</comment>
<dbReference type="SMART" id="SM00388">
    <property type="entry name" value="HisKA"/>
    <property type="match status" value="1"/>
</dbReference>
<dbReference type="OrthoDB" id="9762493at2"/>
<dbReference type="InterPro" id="IPR001789">
    <property type="entry name" value="Sig_transdc_resp-reg_receiver"/>
</dbReference>
<evidence type="ECO:0000256" key="6">
    <source>
        <dbReference type="ARBA" id="ARBA00022777"/>
    </source>
</evidence>
<evidence type="ECO:0000256" key="11">
    <source>
        <dbReference type="PROSITE-ProRule" id="PRU00169"/>
    </source>
</evidence>
<evidence type="ECO:0000256" key="8">
    <source>
        <dbReference type="ARBA" id="ARBA00023012"/>
    </source>
</evidence>
<dbReference type="InterPro" id="IPR025662">
    <property type="entry name" value="Sigma_54_int_dom_ATP-bd_1"/>
</dbReference>
<dbReference type="PANTHER" id="PTHR45339">
    <property type="entry name" value="HYBRID SIGNAL TRANSDUCTION HISTIDINE KINASE J"/>
    <property type="match status" value="1"/>
</dbReference>
<dbReference type="GO" id="GO:0000155">
    <property type="term" value="F:phosphorelay sensor kinase activity"/>
    <property type="evidence" value="ECO:0007669"/>
    <property type="project" value="InterPro"/>
</dbReference>
<dbReference type="InterPro" id="IPR041664">
    <property type="entry name" value="AAA_16"/>
</dbReference>
<dbReference type="PROSITE" id="PS50011">
    <property type="entry name" value="PROTEIN_KINASE_DOM"/>
    <property type="match status" value="1"/>
</dbReference>
<sequence>MSLNEPPEPTPATSSDEAAPRAYLNGRFTVKQRFGLSQGVETLSADDLLTGEVATVKVVPPGVLAPGVMMRLEHEASLVSRIDSRWLPAMLAHGRDGDDLCLAWRRAPGRTLKARLQEGPLSVAESLVAARSLLSALRDLHAAGVLHRGVRPENLIVDAAGPVTGATLIDFGPTRAMSPDASLRDQPLEASLYASPEQAGAIDCDVTAASDLYSAGVVLYHCVAGAPPFSGASIGAILFQHMTQPPPEAPPGSAPPVLESLIGRLLKKDPRDRYQSATAALKDIEAIAEGLRQGEANPEVVIGAHDRRTTLTEAAFVARKSQLETLDRHTELAAGGQSSVVLLEGESGSGKSRLLAETLRRAAHNDCWVLRGLGASDVAQRPFRLLDGVVEGFLSAAHSRPGLVEALRARLGDQAGAVAAALPMMADLLCDESCPLFAPEGTGERRTIDALTTFLEALGEIDRPLLLLLDDCQWADHLTLKLIERVAAVLQRGSESPRRLLMVLSFRSEEVDADHPLRRVASSAALKLPVLEANEVRQLVESMAGPLPDEAVDAVTRLASGSPFMASAVLRGLVECRAIEPTSDGWRVDPPALADASSSSQTAAFLTRRLELLPAQSVRFLSVGAVLGKQFDLQTAQRLAQISPREAIGFLDEARRRHLLWTRPDGAHCVFIHDKIRAALLDRMPGEQLRQAHRQAAELLLEESPDRAPEIAHHFDAADEGGRALPFALRAASQARRQYSLEIAEQQYRIALRGARSDEDRLRVSEGLGDTLMLRGRYDQAGDWFDAAAALAEGPLASAELQFKISELAFKRGDVGAAISGFEQSLAMLGCRVPRRAWWAALLLVREGLVQSLHTAMPRLMLHRVPRKPNDAERMTLRLLSALAHGCWYSRSKLLALWAHMRGINSAERFLPSAELAQAYSEHAPGMTLVGLYSRGVAYAEKSLKLRQELGDMWGQGQSLVFYGITLFAASRFEECIDRSRAAIRILERMGDYWQIHMARYQIAASLYYLGDLRGAIEESQINFKSGQETGDEQASGIILDVWARAAAGEPSLPQIDAEVIEAEAQRPRTDAQGTSQVMVAQGVCRLADDLPGAIELFERANDSARRAGVRNAYTEGAAVWAAAARRTQCERVTHVTPARRKELLRAARRAARRALRSTLLCRNDRPQALREHALTLAMAGRLRRARRAFAAAIRCATALQQRRQLLQTLEAAARVGAEAGWPEADEHRRLAGALLVELSVAADAIGGGAVQEETVSLSLIDRFDTVLDSGRKIASSLEPSAIFDAARESAHRLLRGEECEVLPVEPPADGALPATPDADLIQRAIEAGKAVVADQTLTDISSADQAEGRQGSALCVPVYVRGRAVSVLRVVHRGMQGLFGPDEERLADFIGTITGAALENAEGFADLQELNASLEQRVAERTAAAEQANQAKSRFLATMSHEIRTPMNGVLGMTELVLSTPLSDQQRNYLGTVKSSGQALLTLLNDVLDVSKIEAGKMELEHIGFDFREVVTDAARLLAVAASGKGIELLCRVAPDVPRQAMGDPNRVRQIVVNLVSNAVKFTSEGHVLVDVSLDKQEGGSASVHFRVQDTGIGVAPDKIDAIFEAFRQSDSSTTRRYGGTGLGLSISLQLTKLMGGEIWLESELGVGSTFHSVIPFAVEPHDAEAVAPTAELEVEVVSGNAQARRILAEMLTDCGHRYTATDRPSGRADLVVVDLSAATLQEFEAAEQVLALPEAGRPAIVVLTPAGRVEAADRCRELGLCHQLMKPVKQRELAETIAAALGARDRAEVAEAPAAQAPAGQGLRVLVADDSPVNQMVAQGLLELLGHEVTLADDGRMAWELRQQVDFDLVLMDIEMPEMDGLAATRAIREWEQAQARGRAPIYALSAHAAAELPAEWLDAGMDGHVAKPIDPEALQGVLESLTAAAV</sequence>
<dbReference type="SUPFAM" id="SSF48452">
    <property type="entry name" value="TPR-like"/>
    <property type="match status" value="2"/>
</dbReference>
<dbReference type="InterPro" id="IPR036890">
    <property type="entry name" value="HATPase_C_sf"/>
</dbReference>
<dbReference type="InterPro" id="IPR027417">
    <property type="entry name" value="P-loop_NTPase"/>
</dbReference>
<organism evidence="16 17">
    <name type="scientific">Pirellulimonas nuda</name>
    <dbReference type="NCBI Taxonomy" id="2528009"/>
    <lineage>
        <taxon>Bacteria</taxon>
        <taxon>Pseudomonadati</taxon>
        <taxon>Planctomycetota</taxon>
        <taxon>Planctomycetia</taxon>
        <taxon>Pirellulales</taxon>
        <taxon>Lacipirellulaceae</taxon>
        <taxon>Pirellulimonas</taxon>
    </lineage>
</organism>
<dbReference type="Gene3D" id="3.30.565.10">
    <property type="entry name" value="Histidine kinase-like ATPase, C-terminal domain"/>
    <property type="match status" value="1"/>
</dbReference>
<evidence type="ECO:0000313" key="17">
    <source>
        <dbReference type="Proteomes" id="UP000317429"/>
    </source>
</evidence>
<dbReference type="Pfam" id="PF02518">
    <property type="entry name" value="HATPase_c"/>
    <property type="match status" value="1"/>
</dbReference>
<keyword evidence="4 16" id="KW-0808">Transferase</keyword>
<feature type="domain" description="Histidine kinase" evidence="14">
    <location>
        <begin position="1439"/>
        <end position="1660"/>
    </location>
</feature>
<dbReference type="Gene3D" id="1.25.40.10">
    <property type="entry name" value="Tetratricopeptide repeat domain"/>
    <property type="match status" value="2"/>
</dbReference>
<gene>
    <name evidence="16" type="primary">barA_1</name>
    <name evidence="16" type="ORF">Pla175_13600</name>
</gene>
<keyword evidence="6 16" id="KW-0418">Kinase</keyword>
<dbReference type="Pfam" id="PF13191">
    <property type="entry name" value="AAA_16"/>
    <property type="match status" value="1"/>
</dbReference>
<evidence type="ECO:0000259" key="13">
    <source>
        <dbReference type="PROSITE" id="PS50011"/>
    </source>
</evidence>
<dbReference type="InterPro" id="IPR003661">
    <property type="entry name" value="HisK_dim/P_dom"/>
</dbReference>
<dbReference type="FunFam" id="3.30.565.10:FF:000010">
    <property type="entry name" value="Sensor histidine kinase RcsC"/>
    <property type="match status" value="1"/>
</dbReference>